<gene>
    <name evidence="1" type="ORF">Amon02_001187400</name>
</gene>
<dbReference type="Proteomes" id="UP001165064">
    <property type="component" value="Unassembled WGS sequence"/>
</dbReference>
<organism evidence="1 2">
    <name type="scientific">Ambrosiozyma monospora</name>
    <name type="common">Yeast</name>
    <name type="synonym">Endomycopsis monosporus</name>
    <dbReference type="NCBI Taxonomy" id="43982"/>
    <lineage>
        <taxon>Eukaryota</taxon>
        <taxon>Fungi</taxon>
        <taxon>Dikarya</taxon>
        <taxon>Ascomycota</taxon>
        <taxon>Saccharomycotina</taxon>
        <taxon>Pichiomycetes</taxon>
        <taxon>Pichiales</taxon>
        <taxon>Pichiaceae</taxon>
        <taxon>Ambrosiozyma</taxon>
    </lineage>
</organism>
<accession>A0ACB5U873</accession>
<dbReference type="EMBL" id="BSXS01013183">
    <property type="protein sequence ID" value="GMF03689.1"/>
    <property type="molecule type" value="Genomic_DNA"/>
</dbReference>
<sequence length="179" mass="19811">MIAGINDVIDEIDVVMACYSTESTDSLINVRDLWIPEVRKTRPDIPIVLVATKSDSKKYLTPALLVMPEEEKQVAKCIGGNVIGHIQVSAYAEDNVNLAFDISISEVTKKLPASSTHETKRLRANSQSSLKRVKRVHSDSEAKSKTKMQKNVKGAVSIVNRSITRSFSTTFSTTQNIFK</sequence>
<comment type="caution">
    <text evidence="1">The sequence shown here is derived from an EMBL/GenBank/DDBJ whole genome shotgun (WGS) entry which is preliminary data.</text>
</comment>
<keyword evidence="2" id="KW-1185">Reference proteome</keyword>
<name>A0ACB5U873_AMBMO</name>
<reference evidence="1" key="1">
    <citation type="submission" date="2023-04" db="EMBL/GenBank/DDBJ databases">
        <title>Ambrosiozyma monospora NBRC 10751.</title>
        <authorList>
            <person name="Ichikawa N."/>
            <person name="Sato H."/>
            <person name="Tonouchi N."/>
        </authorList>
    </citation>
    <scope>NUCLEOTIDE SEQUENCE</scope>
    <source>
        <strain evidence="1">NBRC 10751</strain>
    </source>
</reference>
<proteinExistence type="predicted"/>
<protein>
    <submittedName>
        <fullName evidence="1">Unnamed protein product</fullName>
    </submittedName>
</protein>
<evidence type="ECO:0000313" key="2">
    <source>
        <dbReference type="Proteomes" id="UP001165064"/>
    </source>
</evidence>
<evidence type="ECO:0000313" key="1">
    <source>
        <dbReference type="EMBL" id="GMF03689.1"/>
    </source>
</evidence>